<dbReference type="SUPFAM" id="SSF54637">
    <property type="entry name" value="Thioesterase/thiol ester dehydrase-isomerase"/>
    <property type="match status" value="1"/>
</dbReference>
<keyword evidence="4" id="KW-1185">Reference proteome</keyword>
<proteinExistence type="predicted"/>
<feature type="domain" description="ApeI dehydratase-like" evidence="2">
    <location>
        <begin position="28"/>
        <end position="111"/>
    </location>
</feature>
<dbReference type="EC" id="4.2.1.-" evidence="3"/>
<evidence type="ECO:0000259" key="2">
    <source>
        <dbReference type="Pfam" id="PF22818"/>
    </source>
</evidence>
<dbReference type="InterPro" id="IPR029069">
    <property type="entry name" value="HotDog_dom_sf"/>
</dbReference>
<feature type="compositionally biased region" description="Low complexity" evidence="1">
    <location>
        <begin position="134"/>
        <end position="149"/>
    </location>
</feature>
<evidence type="ECO:0000313" key="3">
    <source>
        <dbReference type="EMBL" id="MFC5884955.1"/>
    </source>
</evidence>
<dbReference type="Pfam" id="PF22818">
    <property type="entry name" value="ApeI-like"/>
    <property type="match status" value="1"/>
</dbReference>
<dbReference type="RefSeq" id="WP_313762821.1">
    <property type="nucleotide sequence ID" value="NZ_BAAAVH010000039.1"/>
</dbReference>
<organism evidence="3 4">
    <name type="scientific">Kitasatospora aburaviensis</name>
    <dbReference type="NCBI Taxonomy" id="67265"/>
    <lineage>
        <taxon>Bacteria</taxon>
        <taxon>Bacillati</taxon>
        <taxon>Actinomycetota</taxon>
        <taxon>Actinomycetes</taxon>
        <taxon>Kitasatosporales</taxon>
        <taxon>Streptomycetaceae</taxon>
        <taxon>Kitasatospora</taxon>
    </lineage>
</organism>
<dbReference type="InterPro" id="IPR054545">
    <property type="entry name" value="ApeI-like"/>
</dbReference>
<dbReference type="EMBL" id="JBHSOD010000007">
    <property type="protein sequence ID" value="MFC5884955.1"/>
    <property type="molecule type" value="Genomic_DNA"/>
</dbReference>
<dbReference type="Proteomes" id="UP001596067">
    <property type="component" value="Unassembled WGS sequence"/>
</dbReference>
<gene>
    <name evidence="3" type="ORF">ACFP0N_08205</name>
</gene>
<accession>A0ABW1ESG1</accession>
<comment type="caution">
    <text evidence="3">The sequence shown here is derived from an EMBL/GenBank/DDBJ whole genome shotgun (WGS) entry which is preliminary data.</text>
</comment>
<protein>
    <submittedName>
        <fullName evidence="3">3-hydroxyacyl-ACP dehydratase FabZ family protein</fullName>
        <ecNumber evidence="3">4.2.1.-</ecNumber>
    </submittedName>
</protein>
<keyword evidence="3" id="KW-0456">Lyase</keyword>
<dbReference type="Gene3D" id="3.10.129.10">
    <property type="entry name" value="Hotdog Thioesterase"/>
    <property type="match status" value="1"/>
</dbReference>
<sequence>MSRPGPISPVVAGVEVVRPPATGAEGRTSAATAVAVTADEPVLPGHYPGFPIFPGVCVIESVRLSALAAPPPGAGALALAGVETARFLSPVFPGDELAVELEWREVAEGWRCTAEVATGRAVAARTRLRFTGARPPAEAQAVEAQAAEPHVTEPHVTEGEGAR</sequence>
<evidence type="ECO:0000256" key="1">
    <source>
        <dbReference type="SAM" id="MobiDB-lite"/>
    </source>
</evidence>
<feature type="region of interest" description="Disordered" evidence="1">
    <location>
        <begin position="134"/>
        <end position="163"/>
    </location>
</feature>
<dbReference type="GO" id="GO:0016829">
    <property type="term" value="F:lyase activity"/>
    <property type="evidence" value="ECO:0007669"/>
    <property type="project" value="UniProtKB-KW"/>
</dbReference>
<name>A0ABW1ESG1_9ACTN</name>
<feature type="compositionally biased region" description="Basic and acidic residues" evidence="1">
    <location>
        <begin position="150"/>
        <end position="163"/>
    </location>
</feature>
<reference evidence="4" key="1">
    <citation type="journal article" date="2019" name="Int. J. Syst. Evol. Microbiol.">
        <title>The Global Catalogue of Microorganisms (GCM) 10K type strain sequencing project: providing services to taxonomists for standard genome sequencing and annotation.</title>
        <authorList>
            <consortium name="The Broad Institute Genomics Platform"/>
            <consortium name="The Broad Institute Genome Sequencing Center for Infectious Disease"/>
            <person name="Wu L."/>
            <person name="Ma J."/>
        </authorList>
    </citation>
    <scope>NUCLEOTIDE SEQUENCE [LARGE SCALE GENOMIC DNA]</scope>
    <source>
        <strain evidence="4">CGMCC 4.1469</strain>
    </source>
</reference>
<evidence type="ECO:0000313" key="4">
    <source>
        <dbReference type="Proteomes" id="UP001596067"/>
    </source>
</evidence>